<dbReference type="FunFam" id="1.10.510.10:FF:000465">
    <property type="entry name" value="Non-specific serine/threonine protein kinase"/>
    <property type="match status" value="1"/>
</dbReference>
<gene>
    <name evidence="12" type="ORF">Pfra01_001308600</name>
</gene>
<dbReference type="GO" id="GO:0005524">
    <property type="term" value="F:ATP binding"/>
    <property type="evidence" value="ECO:0007669"/>
    <property type="project" value="UniProtKB-UniRule"/>
</dbReference>
<feature type="region of interest" description="Disordered" evidence="9">
    <location>
        <begin position="270"/>
        <end position="329"/>
    </location>
</feature>
<evidence type="ECO:0000256" key="2">
    <source>
        <dbReference type="ARBA" id="ARBA00022553"/>
    </source>
</evidence>
<dbReference type="PROSITE" id="PS51285">
    <property type="entry name" value="AGC_KINASE_CTER"/>
    <property type="match status" value="1"/>
</dbReference>
<evidence type="ECO:0000256" key="8">
    <source>
        <dbReference type="SAM" id="Coils"/>
    </source>
</evidence>
<evidence type="ECO:0000256" key="3">
    <source>
        <dbReference type="ARBA" id="ARBA00022679"/>
    </source>
</evidence>
<dbReference type="Pfam" id="PF00069">
    <property type="entry name" value="Pkinase"/>
    <property type="match status" value="1"/>
</dbReference>
<keyword evidence="6 7" id="KW-0067">ATP-binding</keyword>
<dbReference type="PANTHER" id="PTHR24351">
    <property type="entry name" value="RIBOSOMAL PROTEIN S6 KINASE"/>
    <property type="match status" value="1"/>
</dbReference>
<dbReference type="AlphaFoldDB" id="A0A9W6XME1"/>
<dbReference type="PROSITE" id="PS00108">
    <property type="entry name" value="PROTEIN_KINASE_ST"/>
    <property type="match status" value="1"/>
</dbReference>
<dbReference type="Gene3D" id="1.10.510.10">
    <property type="entry name" value="Transferase(Phosphotransferase) domain 1"/>
    <property type="match status" value="2"/>
</dbReference>
<feature type="domain" description="AGC-kinase C-terminal" evidence="11">
    <location>
        <begin position="1125"/>
        <end position="1192"/>
    </location>
</feature>
<keyword evidence="1" id="KW-0723">Serine/threonine-protein kinase</keyword>
<dbReference type="PROSITE" id="PS50011">
    <property type="entry name" value="PROTEIN_KINASE_DOM"/>
    <property type="match status" value="1"/>
</dbReference>
<dbReference type="GO" id="GO:0004674">
    <property type="term" value="F:protein serine/threonine kinase activity"/>
    <property type="evidence" value="ECO:0007669"/>
    <property type="project" value="UniProtKB-KW"/>
</dbReference>
<name>A0A9W6XME1_9STRA</name>
<feature type="compositionally biased region" description="Low complexity" evidence="9">
    <location>
        <begin position="270"/>
        <end position="282"/>
    </location>
</feature>
<evidence type="ECO:0000313" key="13">
    <source>
        <dbReference type="Proteomes" id="UP001165121"/>
    </source>
</evidence>
<organism evidence="12 13">
    <name type="scientific">Phytophthora fragariaefolia</name>
    <dbReference type="NCBI Taxonomy" id="1490495"/>
    <lineage>
        <taxon>Eukaryota</taxon>
        <taxon>Sar</taxon>
        <taxon>Stramenopiles</taxon>
        <taxon>Oomycota</taxon>
        <taxon>Peronosporomycetes</taxon>
        <taxon>Peronosporales</taxon>
        <taxon>Peronosporaceae</taxon>
        <taxon>Phytophthora</taxon>
    </lineage>
</organism>
<dbReference type="Proteomes" id="UP001165121">
    <property type="component" value="Unassembled WGS sequence"/>
</dbReference>
<evidence type="ECO:0000256" key="4">
    <source>
        <dbReference type="ARBA" id="ARBA00022741"/>
    </source>
</evidence>
<evidence type="ECO:0000256" key="5">
    <source>
        <dbReference type="ARBA" id="ARBA00022777"/>
    </source>
</evidence>
<dbReference type="InterPro" id="IPR017441">
    <property type="entry name" value="Protein_kinase_ATP_BS"/>
</dbReference>
<proteinExistence type="predicted"/>
<evidence type="ECO:0000256" key="6">
    <source>
        <dbReference type="ARBA" id="ARBA00022840"/>
    </source>
</evidence>
<evidence type="ECO:0000256" key="9">
    <source>
        <dbReference type="SAM" id="MobiDB-lite"/>
    </source>
</evidence>
<dbReference type="SUPFAM" id="SSF56112">
    <property type="entry name" value="Protein kinase-like (PK-like)"/>
    <property type="match status" value="1"/>
</dbReference>
<keyword evidence="3" id="KW-0808">Transferase</keyword>
<protein>
    <submittedName>
        <fullName evidence="12">Unnamed protein product</fullName>
    </submittedName>
</protein>
<dbReference type="Gene3D" id="3.30.200.20">
    <property type="entry name" value="Phosphorylase Kinase, domain 1"/>
    <property type="match status" value="2"/>
</dbReference>
<dbReference type="InterPro" id="IPR008271">
    <property type="entry name" value="Ser/Thr_kinase_AS"/>
</dbReference>
<feature type="compositionally biased region" description="Pro residues" evidence="9">
    <location>
        <begin position="694"/>
        <end position="706"/>
    </location>
</feature>
<dbReference type="EMBL" id="BSXT01001333">
    <property type="protein sequence ID" value="GMF41396.1"/>
    <property type="molecule type" value="Genomic_DNA"/>
</dbReference>
<dbReference type="OrthoDB" id="72484at2759"/>
<accession>A0A9W6XME1</accession>
<dbReference type="InterPro" id="IPR000719">
    <property type="entry name" value="Prot_kinase_dom"/>
</dbReference>
<feature type="domain" description="Protein kinase" evidence="10">
    <location>
        <begin position="837"/>
        <end position="1124"/>
    </location>
</feature>
<keyword evidence="4 7" id="KW-0547">Nucleotide-binding</keyword>
<evidence type="ECO:0000256" key="7">
    <source>
        <dbReference type="PROSITE-ProRule" id="PRU10141"/>
    </source>
</evidence>
<feature type="compositionally biased region" description="Low complexity" evidence="9">
    <location>
        <begin position="757"/>
        <end position="768"/>
    </location>
</feature>
<feature type="coiled-coil region" evidence="8">
    <location>
        <begin position="794"/>
        <end position="821"/>
    </location>
</feature>
<keyword evidence="2" id="KW-0597">Phosphoprotein</keyword>
<feature type="region of interest" description="Disordered" evidence="9">
    <location>
        <begin position="691"/>
        <end position="779"/>
    </location>
</feature>
<dbReference type="CDD" id="cd05123">
    <property type="entry name" value="STKc_AGC"/>
    <property type="match status" value="1"/>
</dbReference>
<comment type="caution">
    <text evidence="12">The sequence shown here is derived from an EMBL/GenBank/DDBJ whole genome shotgun (WGS) entry which is preliminary data.</text>
</comment>
<reference evidence="12" key="1">
    <citation type="submission" date="2023-04" db="EMBL/GenBank/DDBJ databases">
        <title>Phytophthora fragariaefolia NBRC 109709.</title>
        <authorList>
            <person name="Ichikawa N."/>
            <person name="Sato H."/>
            <person name="Tonouchi N."/>
        </authorList>
    </citation>
    <scope>NUCLEOTIDE SEQUENCE</scope>
    <source>
        <strain evidence="12">NBRC 109709</strain>
    </source>
</reference>
<evidence type="ECO:0000256" key="1">
    <source>
        <dbReference type="ARBA" id="ARBA00022527"/>
    </source>
</evidence>
<keyword evidence="8" id="KW-0175">Coiled coil</keyword>
<feature type="compositionally biased region" description="Pro residues" evidence="9">
    <location>
        <begin position="737"/>
        <end position="756"/>
    </location>
</feature>
<dbReference type="InterPro" id="IPR011009">
    <property type="entry name" value="Kinase-like_dom_sf"/>
</dbReference>
<evidence type="ECO:0000259" key="11">
    <source>
        <dbReference type="PROSITE" id="PS51285"/>
    </source>
</evidence>
<keyword evidence="13" id="KW-1185">Reference proteome</keyword>
<dbReference type="PROSITE" id="PS00107">
    <property type="entry name" value="PROTEIN_KINASE_ATP"/>
    <property type="match status" value="1"/>
</dbReference>
<sequence length="1192" mass="130968">MYGGAIAVGHVDAWCAAAWTETLPSRVRERCSCRIEPVGELVVVVEAPGEGDDRDRVAHRALAPLVDKYSQQPVKQLLVVDLAVRRELPHLGAHLHEPEEPAGPGAHDDLGGVADDAAVELRAVGQDGVHLGADAKALDRATHVDALAEHGDLAAPDVGAREELVLEAELDEVDAHVALVHAPHGDGAEGLEPELGRDLARHAQLQLAAHGRERLDGQHEPRVRALGLRQLHQVALLDVREQVRVQHQQLAAAELGPVHHERQRVAVARVAPRAPHRQPAARSAKCDQLQPGRDPPLDMATLRYTVPEDNPVPQTLDSDSDRHGGNGYTAVAASPAAAASAAERPAPTAAAAAAVPSIQSGLSLTLHPRAMEGMVSKSEAYYATLTRGDPAYDMLTPSNDKFLTIRLRKRGWRTGTFLGMPSPATQRPFFANGDVVTLECNGLWLKASSLNKMLQWKAPSDDDRNKFVIRGLPLGKNLAPGDYFFLTSYKWKDKEIVRKDERPVGISSYNTNVHRCFLGLERIKTANQRLYLYAKLTQNAIKSLPRPDDPIDVNHLTISVMGTPMSTGSISFHEENHSRRKDSISDEIQLTNAKIEQMANIIGTDVSRDRLANFLDGAGGDVQVALEHYFMSISTPTQNAISSSAPPSLQIPVRDSATSLEEAQALTHAEAQANHDRRPLSQLILGIPSIAEPLPSPSTEPIPIPPHSTKTKHGVVVTPPRPPSVDVTSTFVGEPSPGMPPPVPSPIPSPIPPPVTPVSDSSMAAPVSAGGGASVPRITEGEEFVDTTDYTKHQEQMEQQLTQQEQQITQQEQQLRVSETLSEAEAERAEALTIQDFEMLSVLGKGSFGAVMLVRFKKDGRVFALKIIKKTNMDQADVQNAMEERQILQRIHHPYICGLVFAFQTNERLYLGMKYYAAGDLFYHLNMKGRLNVKDAKLYGAELVLAISYLHELNILYRDLKPSNVMIDSEGHIGVVDFGLSKQHIYGSSFGVKTLSGTAEYVAPEALAQSADGSRNYGKAYDWWSLGVVIVRAVLSTQSFSYFLTFLCCHICMQYEMLVGESPFYDENEHKMLSRIAYSEVVFPSDFPRDAYDLVKGLLIKDPKQRLGSERMGGVDAIKRCRFFRHIDWDKLLRREVKAHWTPKLSGETDTRYVDPEFIDEGPPSAVYDPSAETSNSLSKRFSQFSFNYNLG</sequence>
<keyword evidence="5" id="KW-0418">Kinase</keyword>
<dbReference type="FunFam" id="3.30.200.20:FF:000042">
    <property type="entry name" value="Aurora kinase A"/>
    <property type="match status" value="1"/>
</dbReference>
<dbReference type="InterPro" id="IPR045270">
    <property type="entry name" value="STKc_AGC"/>
</dbReference>
<dbReference type="SMART" id="SM00133">
    <property type="entry name" value="S_TK_X"/>
    <property type="match status" value="1"/>
</dbReference>
<evidence type="ECO:0000313" key="12">
    <source>
        <dbReference type="EMBL" id="GMF41396.1"/>
    </source>
</evidence>
<dbReference type="InterPro" id="IPR000961">
    <property type="entry name" value="AGC-kinase_C"/>
</dbReference>
<feature type="binding site" evidence="7">
    <location>
        <position position="870"/>
    </location>
    <ligand>
        <name>ATP</name>
        <dbReference type="ChEBI" id="CHEBI:30616"/>
    </ligand>
</feature>
<evidence type="ECO:0000259" key="10">
    <source>
        <dbReference type="PROSITE" id="PS50011"/>
    </source>
</evidence>
<dbReference type="SMART" id="SM00220">
    <property type="entry name" value="S_TKc"/>
    <property type="match status" value="1"/>
</dbReference>